<protein>
    <submittedName>
        <fullName evidence="1">Uncharacterized protein</fullName>
    </submittedName>
</protein>
<dbReference type="EMBL" id="UINC01190422">
    <property type="protein sequence ID" value="SVE04574.1"/>
    <property type="molecule type" value="Genomic_DNA"/>
</dbReference>
<dbReference type="AlphaFoldDB" id="A0A383AA84"/>
<proteinExistence type="predicted"/>
<name>A0A383AA84_9ZZZZ</name>
<sequence length="77" mass="8781">YFCRATNRKFNFSTNPSFFTASDGSLTNASFFRDPKTYITTVGLYNENNELLAVAKLSKPLLKSFSREAIVKVRLDF</sequence>
<evidence type="ECO:0000313" key="1">
    <source>
        <dbReference type="EMBL" id="SVE04574.1"/>
    </source>
</evidence>
<feature type="non-terminal residue" evidence="1">
    <location>
        <position position="1"/>
    </location>
</feature>
<reference evidence="1" key="1">
    <citation type="submission" date="2018-05" db="EMBL/GenBank/DDBJ databases">
        <authorList>
            <person name="Lanie J.A."/>
            <person name="Ng W.-L."/>
            <person name="Kazmierczak K.M."/>
            <person name="Andrzejewski T.M."/>
            <person name="Davidsen T.M."/>
            <person name="Wayne K.J."/>
            <person name="Tettelin H."/>
            <person name="Glass J.I."/>
            <person name="Rusch D."/>
            <person name="Podicherti R."/>
            <person name="Tsui H.-C.T."/>
            <person name="Winkler M.E."/>
        </authorList>
    </citation>
    <scope>NUCLEOTIDE SEQUENCE</scope>
</reference>
<gene>
    <name evidence="1" type="ORF">METZ01_LOCUS457428</name>
</gene>
<accession>A0A383AA84</accession>
<organism evidence="1">
    <name type="scientific">marine metagenome</name>
    <dbReference type="NCBI Taxonomy" id="408172"/>
    <lineage>
        <taxon>unclassified sequences</taxon>
        <taxon>metagenomes</taxon>
        <taxon>ecological metagenomes</taxon>
    </lineage>
</organism>